<comment type="subunit">
    <text evidence="7">Homodecamer.</text>
</comment>
<protein>
    <recommendedName>
        <fullName evidence="7">L-fucose mutarotase</fullName>
        <ecNumber evidence="7">5.1.3.29</ecNumber>
    </recommendedName>
    <alternativeName>
        <fullName evidence="7">Fucose 1-epimerase</fullName>
    </alternativeName>
    <alternativeName>
        <fullName evidence="7">Type-2 mutarotase</fullName>
    </alternativeName>
</protein>
<comment type="catalytic activity">
    <reaction evidence="1">
        <text>beta-D-ribopyranose = beta-D-ribofuranose</text>
        <dbReference type="Rhea" id="RHEA:25432"/>
        <dbReference type="ChEBI" id="CHEBI:27476"/>
        <dbReference type="ChEBI" id="CHEBI:47002"/>
        <dbReference type="EC" id="5.4.99.62"/>
    </reaction>
</comment>
<dbReference type="GO" id="GO:0062193">
    <property type="term" value="F:D-ribose pyranase activity"/>
    <property type="evidence" value="ECO:0007669"/>
    <property type="project" value="UniProtKB-EC"/>
</dbReference>
<keyword evidence="5 7" id="KW-0119">Carbohydrate metabolism</keyword>
<gene>
    <name evidence="8" type="primary">rbsD_2</name>
    <name evidence="7" type="synonym">fucU</name>
    <name evidence="8" type="ORF">NCTC11297_00384</name>
</gene>
<dbReference type="GO" id="GO:0036373">
    <property type="term" value="F:L-fucose mutarotase activity"/>
    <property type="evidence" value="ECO:0007669"/>
    <property type="project" value="UniProtKB-EC"/>
</dbReference>
<dbReference type="Gene3D" id="3.40.1650.10">
    <property type="entry name" value="RbsD-like domain"/>
    <property type="match status" value="1"/>
</dbReference>
<evidence type="ECO:0000256" key="5">
    <source>
        <dbReference type="ARBA" id="ARBA00023277"/>
    </source>
</evidence>
<keyword evidence="4 7" id="KW-0294">Fucose metabolism</keyword>
<evidence type="ECO:0000313" key="8">
    <source>
        <dbReference type="EMBL" id="SUB23383.1"/>
    </source>
</evidence>
<dbReference type="SUPFAM" id="SSF102546">
    <property type="entry name" value="RbsD-like"/>
    <property type="match status" value="1"/>
</dbReference>
<comment type="function">
    <text evidence="7">Involved in the anomeric conversion of L-fucose.</text>
</comment>
<dbReference type="InterPro" id="IPR023750">
    <property type="entry name" value="RbsD-like_sf"/>
</dbReference>
<dbReference type="GO" id="GO:0005737">
    <property type="term" value="C:cytoplasm"/>
    <property type="evidence" value="ECO:0007669"/>
    <property type="project" value="UniProtKB-SubCell"/>
</dbReference>
<comment type="catalytic activity">
    <reaction evidence="6 7">
        <text>alpha-L-fucose = beta-L-fucose</text>
        <dbReference type="Rhea" id="RHEA:25580"/>
        <dbReference type="ChEBI" id="CHEBI:42548"/>
        <dbReference type="ChEBI" id="CHEBI:42589"/>
        <dbReference type="EC" id="5.1.3.29"/>
    </reaction>
</comment>
<dbReference type="GO" id="GO:0042354">
    <property type="term" value="P:L-fucose metabolic process"/>
    <property type="evidence" value="ECO:0007669"/>
    <property type="project" value="UniProtKB-UniRule"/>
</dbReference>
<evidence type="ECO:0000256" key="1">
    <source>
        <dbReference type="ARBA" id="ARBA00000223"/>
    </source>
</evidence>
<comment type="pathway">
    <text evidence="7">Carbohydrate metabolism; L-fucose metabolism.</text>
</comment>
<accession>A0A379AQP6</accession>
<comment type="subcellular location">
    <subcellularLocation>
        <location evidence="7">Cytoplasm</location>
    </subcellularLocation>
</comment>
<dbReference type="InterPro" id="IPR050443">
    <property type="entry name" value="RbsD/FucU_mutarotase"/>
</dbReference>
<keyword evidence="9" id="KW-1185">Reference proteome</keyword>
<dbReference type="Proteomes" id="UP000255098">
    <property type="component" value="Unassembled WGS sequence"/>
</dbReference>
<evidence type="ECO:0000256" key="4">
    <source>
        <dbReference type="ARBA" id="ARBA00023253"/>
    </source>
</evidence>
<feature type="binding site" evidence="7">
    <location>
        <position position="119"/>
    </location>
    <ligand>
        <name>substrate</name>
    </ligand>
</feature>
<dbReference type="EMBL" id="UGSP01000001">
    <property type="protein sequence ID" value="SUB23383.1"/>
    <property type="molecule type" value="Genomic_DNA"/>
</dbReference>
<evidence type="ECO:0000256" key="3">
    <source>
        <dbReference type="ARBA" id="ARBA00023235"/>
    </source>
</evidence>
<dbReference type="Pfam" id="PF05025">
    <property type="entry name" value="RbsD_FucU"/>
    <property type="match status" value="1"/>
</dbReference>
<dbReference type="GeneID" id="300132605"/>
<feature type="binding site" evidence="7">
    <location>
        <position position="30"/>
    </location>
    <ligand>
        <name>substrate</name>
    </ligand>
</feature>
<keyword evidence="3 7" id="KW-0413">Isomerase</keyword>
<evidence type="ECO:0000256" key="6">
    <source>
        <dbReference type="ARBA" id="ARBA00036324"/>
    </source>
</evidence>
<proteinExistence type="inferred from homology"/>
<feature type="binding site" evidence="7">
    <location>
        <begin position="141"/>
        <end position="143"/>
    </location>
    <ligand>
        <name>substrate</name>
    </ligand>
</feature>
<dbReference type="PANTHER" id="PTHR31690">
    <property type="entry name" value="FUCOSE MUTAROTASE"/>
    <property type="match status" value="1"/>
</dbReference>
<dbReference type="InterPro" id="IPR007721">
    <property type="entry name" value="RbsD_FucU"/>
</dbReference>
<dbReference type="InterPro" id="IPR023751">
    <property type="entry name" value="L-fucose_mutarotase"/>
</dbReference>
<dbReference type="RefSeq" id="WP_115248780.1">
    <property type="nucleotide sequence ID" value="NZ_UGSP01000001.1"/>
</dbReference>
<organism evidence="8 9">
    <name type="scientific">Avibacterium avium</name>
    <name type="common">Pasteurella avium</name>
    <dbReference type="NCBI Taxonomy" id="751"/>
    <lineage>
        <taxon>Bacteria</taxon>
        <taxon>Pseudomonadati</taxon>
        <taxon>Pseudomonadota</taxon>
        <taxon>Gammaproteobacteria</taxon>
        <taxon>Pasteurellales</taxon>
        <taxon>Pasteurellaceae</taxon>
        <taxon>Avibacterium</taxon>
    </lineage>
</organism>
<dbReference type="GO" id="GO:0042806">
    <property type="term" value="F:fucose binding"/>
    <property type="evidence" value="ECO:0007669"/>
    <property type="project" value="InterPro"/>
</dbReference>
<dbReference type="EC" id="5.1.3.29" evidence="7"/>
<dbReference type="HAMAP" id="MF_01662">
    <property type="entry name" value="L_fucose_rotase"/>
    <property type="match status" value="1"/>
</dbReference>
<keyword evidence="2 7" id="KW-0963">Cytoplasm</keyword>
<sequence length="155" mass="16994">MLKGIHPALSPELLKVLAEMGHGEEIVLADAHFPAHQVHHRILRADGLGIDTLLTGITPLFEFDSYVDAPLIMMQAVQGDSLDPSVEARYLNAIETALQKSAQTQSAVQNLPKLARIDRFDFYDRAKQAYAVVVTGECAKYGNIILKKGVTPVFP</sequence>
<evidence type="ECO:0000313" key="9">
    <source>
        <dbReference type="Proteomes" id="UP000255098"/>
    </source>
</evidence>
<evidence type="ECO:0000256" key="2">
    <source>
        <dbReference type="ARBA" id="ARBA00022490"/>
    </source>
</evidence>
<feature type="active site" description="Proton donor" evidence="7">
    <location>
        <position position="22"/>
    </location>
</feature>
<evidence type="ECO:0000256" key="7">
    <source>
        <dbReference type="HAMAP-Rule" id="MF_01662"/>
    </source>
</evidence>
<dbReference type="AlphaFoldDB" id="A0A379AQP6"/>
<reference evidence="8 9" key="1">
    <citation type="submission" date="2018-06" db="EMBL/GenBank/DDBJ databases">
        <authorList>
            <consortium name="Pathogen Informatics"/>
            <person name="Doyle S."/>
        </authorList>
    </citation>
    <scope>NUCLEOTIDE SEQUENCE [LARGE SCALE GENOMIC DNA]</scope>
    <source>
        <strain evidence="9">NCTC 11297</strain>
    </source>
</reference>
<dbReference type="UniPathway" id="UPA00956"/>
<name>A0A379AQP6_AVIAV</name>
<dbReference type="NCBIfam" id="NF011949">
    <property type="entry name" value="PRK15420.1"/>
    <property type="match status" value="1"/>
</dbReference>
<dbReference type="PANTHER" id="PTHR31690:SF4">
    <property type="entry name" value="FUCOSE MUTAROTASE"/>
    <property type="match status" value="1"/>
</dbReference>
<comment type="similarity">
    <text evidence="7">Belongs to the RbsD / FucU family. FucU mutarotase subfamily.</text>
</comment>